<keyword evidence="2 7" id="KW-0812">Transmembrane</keyword>
<dbReference type="HAMAP" id="MF_02065">
    <property type="entry name" value="MltG"/>
    <property type="match status" value="1"/>
</dbReference>
<evidence type="ECO:0000256" key="1">
    <source>
        <dbReference type="ARBA" id="ARBA00022475"/>
    </source>
</evidence>
<protein>
    <recommendedName>
        <fullName evidence="7">Endolytic murein transglycosylase</fullName>
        <ecNumber evidence="7">4.2.2.29</ecNumber>
    </recommendedName>
    <alternativeName>
        <fullName evidence="7">Peptidoglycan lytic transglycosylase</fullName>
    </alternativeName>
    <alternativeName>
        <fullName evidence="7">Peptidoglycan polymerization terminase</fullName>
    </alternativeName>
</protein>
<dbReference type="Pfam" id="PF02618">
    <property type="entry name" value="YceG"/>
    <property type="match status" value="1"/>
</dbReference>
<dbReference type="GO" id="GO:0009252">
    <property type="term" value="P:peptidoglycan biosynthetic process"/>
    <property type="evidence" value="ECO:0007669"/>
    <property type="project" value="UniProtKB-UniRule"/>
</dbReference>
<comment type="function">
    <text evidence="7">Functions as a peptidoglycan terminase that cleaves nascent peptidoglycan strands endolytically to terminate their elongation.</text>
</comment>
<keyword evidence="6 7" id="KW-0961">Cell wall biogenesis/degradation</keyword>
<dbReference type="PANTHER" id="PTHR30518">
    <property type="entry name" value="ENDOLYTIC MUREIN TRANSGLYCOSYLASE"/>
    <property type="match status" value="1"/>
</dbReference>
<dbReference type="Gene3D" id="3.30.160.60">
    <property type="entry name" value="Classic Zinc Finger"/>
    <property type="match status" value="1"/>
</dbReference>
<dbReference type="CDD" id="cd08010">
    <property type="entry name" value="MltG_like"/>
    <property type="match status" value="1"/>
</dbReference>
<feature type="region of interest" description="Disordered" evidence="8">
    <location>
        <begin position="322"/>
        <end position="341"/>
    </location>
</feature>
<accession>A0A4Q7VE22</accession>
<reference evidence="9 10" key="1">
    <citation type="submission" date="2019-02" db="EMBL/GenBank/DDBJ databases">
        <title>Genomic Encyclopedia of Type Strains, Phase IV (KMG-IV): sequencing the most valuable type-strain genomes for metagenomic binning, comparative biology and taxonomic classification.</title>
        <authorList>
            <person name="Goeker M."/>
        </authorList>
    </citation>
    <scope>NUCLEOTIDE SEQUENCE [LARGE SCALE GENOMIC DNA]</scope>
    <source>
        <strain evidence="9 10">DSM 19570</strain>
    </source>
</reference>
<organism evidence="9 10">
    <name type="scientific">Rivibacter subsaxonicus</name>
    <dbReference type="NCBI Taxonomy" id="457575"/>
    <lineage>
        <taxon>Bacteria</taxon>
        <taxon>Pseudomonadati</taxon>
        <taxon>Pseudomonadota</taxon>
        <taxon>Betaproteobacteria</taxon>
        <taxon>Burkholderiales</taxon>
        <taxon>Rivibacter</taxon>
    </lineage>
</organism>
<dbReference type="GO" id="GO:0005886">
    <property type="term" value="C:plasma membrane"/>
    <property type="evidence" value="ECO:0007669"/>
    <property type="project" value="UniProtKB-UniRule"/>
</dbReference>
<keyword evidence="1 7" id="KW-1003">Cell membrane</keyword>
<evidence type="ECO:0000313" key="9">
    <source>
        <dbReference type="EMBL" id="RZT93773.1"/>
    </source>
</evidence>
<comment type="catalytic activity">
    <reaction evidence="7">
        <text>a peptidoglycan chain = a peptidoglycan chain with N-acetyl-1,6-anhydromuramyl-[peptide] at the reducing end + a peptidoglycan chain with N-acetylglucosamine at the non-reducing end.</text>
        <dbReference type="EC" id="4.2.2.29"/>
    </reaction>
</comment>
<comment type="similarity">
    <text evidence="7">Belongs to the transglycosylase MltG family.</text>
</comment>
<dbReference type="AlphaFoldDB" id="A0A4Q7VE22"/>
<evidence type="ECO:0000313" key="10">
    <source>
        <dbReference type="Proteomes" id="UP000293671"/>
    </source>
</evidence>
<evidence type="ECO:0000256" key="8">
    <source>
        <dbReference type="SAM" id="MobiDB-lite"/>
    </source>
</evidence>
<gene>
    <name evidence="7" type="primary">mltG</name>
    <name evidence="9" type="ORF">EV670_3327</name>
</gene>
<evidence type="ECO:0000256" key="4">
    <source>
        <dbReference type="ARBA" id="ARBA00023136"/>
    </source>
</evidence>
<comment type="caution">
    <text evidence="9">The sequence shown here is derived from an EMBL/GenBank/DDBJ whole genome shotgun (WGS) entry which is preliminary data.</text>
</comment>
<evidence type="ECO:0000256" key="3">
    <source>
        <dbReference type="ARBA" id="ARBA00022989"/>
    </source>
</evidence>
<evidence type="ECO:0000256" key="7">
    <source>
        <dbReference type="HAMAP-Rule" id="MF_02065"/>
    </source>
</evidence>
<evidence type="ECO:0000256" key="6">
    <source>
        <dbReference type="ARBA" id="ARBA00023316"/>
    </source>
</evidence>
<feature type="site" description="Important for catalytic activity" evidence="7">
    <location>
        <position position="223"/>
    </location>
</feature>
<name>A0A4Q7VE22_9BURK</name>
<dbReference type="GO" id="GO:0008932">
    <property type="term" value="F:lytic endotransglycosylase activity"/>
    <property type="evidence" value="ECO:0007669"/>
    <property type="project" value="UniProtKB-UniRule"/>
</dbReference>
<sequence>MRRLNRPRAAGGVRTLLLILLALAAGLVAAGAWWLQRPLDLAADSVELSIAPGTAPREIARGWVAAGVQTSPELLYQWFRWSGQARQIRAGSYEIGRGTTPRQLLQKMVRGDETMATVRLIEGWNFRQFRAELAKAEALKASTAAMSEAELMAAIGAPGQSPEGRFFPDTYAYSKGTSDLAVLKRAHRAMQQRLDAAWAQRAPDTPLKSPDEALILASIVEKETGAAADRGKVAGVFANRLRIGMPLQTDPTVIYGLGEGFDGNLRKRDLLADGPYNTYTRGGLPPTPISMPGEASLKAALKPDPTRALYFVARGDGSSEFSESLEQHNRAVNRYQRGQGK</sequence>
<dbReference type="EC" id="4.2.2.29" evidence="7"/>
<dbReference type="NCBIfam" id="TIGR00247">
    <property type="entry name" value="endolytic transglycosylase MltG"/>
    <property type="match status" value="1"/>
</dbReference>
<keyword evidence="5 7" id="KW-0456">Lyase</keyword>
<keyword evidence="4 7" id="KW-0472">Membrane</keyword>
<dbReference type="PANTHER" id="PTHR30518:SF2">
    <property type="entry name" value="ENDOLYTIC MUREIN TRANSGLYCOSYLASE"/>
    <property type="match status" value="1"/>
</dbReference>
<dbReference type="InterPro" id="IPR003770">
    <property type="entry name" value="MLTG-like"/>
</dbReference>
<dbReference type="GO" id="GO:0071555">
    <property type="term" value="P:cell wall organization"/>
    <property type="evidence" value="ECO:0007669"/>
    <property type="project" value="UniProtKB-KW"/>
</dbReference>
<proteinExistence type="inferred from homology"/>
<dbReference type="EMBL" id="SHKP01000008">
    <property type="protein sequence ID" value="RZT93773.1"/>
    <property type="molecule type" value="Genomic_DNA"/>
</dbReference>
<dbReference type="OrthoDB" id="9814591at2"/>
<evidence type="ECO:0000256" key="2">
    <source>
        <dbReference type="ARBA" id="ARBA00022692"/>
    </source>
</evidence>
<dbReference type="Gene3D" id="3.30.1490.480">
    <property type="entry name" value="Endolytic murein transglycosylase"/>
    <property type="match status" value="1"/>
</dbReference>
<keyword evidence="3 7" id="KW-1133">Transmembrane helix</keyword>
<keyword evidence="7" id="KW-0997">Cell inner membrane</keyword>
<evidence type="ECO:0000256" key="5">
    <source>
        <dbReference type="ARBA" id="ARBA00023239"/>
    </source>
</evidence>
<keyword evidence="10" id="KW-1185">Reference proteome</keyword>
<dbReference type="Proteomes" id="UP000293671">
    <property type="component" value="Unassembled WGS sequence"/>
</dbReference>
<dbReference type="RefSeq" id="WP_130434217.1">
    <property type="nucleotide sequence ID" value="NZ_SHKP01000008.1"/>
</dbReference>